<feature type="compositionally biased region" description="Low complexity" evidence="2">
    <location>
        <begin position="181"/>
        <end position="199"/>
    </location>
</feature>
<organism evidence="3 4">
    <name type="scientific">Saccharothrix xinjiangensis</name>
    <dbReference type="NCBI Taxonomy" id="204798"/>
    <lineage>
        <taxon>Bacteria</taxon>
        <taxon>Bacillati</taxon>
        <taxon>Actinomycetota</taxon>
        <taxon>Actinomycetes</taxon>
        <taxon>Pseudonocardiales</taxon>
        <taxon>Pseudonocardiaceae</taxon>
        <taxon>Saccharothrix</taxon>
    </lineage>
</organism>
<evidence type="ECO:0000313" key="3">
    <source>
        <dbReference type="EMBL" id="MFC5056772.1"/>
    </source>
</evidence>
<name>A0ABV9Y556_9PSEU</name>
<dbReference type="EMBL" id="JBHSJB010000023">
    <property type="protein sequence ID" value="MFC5056772.1"/>
    <property type="molecule type" value="Genomic_DNA"/>
</dbReference>
<sequence length="393" mass="42788">MAGGSGNRRGQRAVAVLRSEADFTDPGLSRDRRLLALHLLVHLVDEHGRMSDAYRRVLKRAADDPGHWAHGRSPGAVRAEVARWIGVGARQDCRPPWDRVADLVEAVVEPGDVPEVLATARYLHRRATGERGPAGEPLKCPDWVTADHVTTTLIGGPEWARRHRLVEVSKPEVSEPEVSKPEAPGPEASEASEAPAPGAVESRAVEPEALATRTQVLSRPAPAPDLPEPDDRQPATSLPEPRAAETPTPETPTPGTPTPGTLTSGTLTPETLTKALTEALTSEELTEALTPDADPTRPDQEQRAYELLWSVVRVHRETEERHLARIAALEEEVLALRAENARLTGDVTSWLGSYRPDIPSQRRRDVASRHLALEDPAQAFTYPLPAELPDPRA</sequence>
<protein>
    <submittedName>
        <fullName evidence="3">Uncharacterized protein</fullName>
    </submittedName>
</protein>
<evidence type="ECO:0000256" key="2">
    <source>
        <dbReference type="SAM" id="MobiDB-lite"/>
    </source>
</evidence>
<keyword evidence="4" id="KW-1185">Reference proteome</keyword>
<gene>
    <name evidence="3" type="ORF">ACFPFM_23880</name>
</gene>
<proteinExistence type="predicted"/>
<feature type="compositionally biased region" description="Low complexity" evidence="2">
    <location>
        <begin position="258"/>
        <end position="267"/>
    </location>
</feature>
<dbReference type="RefSeq" id="WP_344034513.1">
    <property type="nucleotide sequence ID" value="NZ_BAAAKE010000001.1"/>
</dbReference>
<dbReference type="Proteomes" id="UP001595833">
    <property type="component" value="Unassembled WGS sequence"/>
</dbReference>
<evidence type="ECO:0000313" key="4">
    <source>
        <dbReference type="Proteomes" id="UP001595833"/>
    </source>
</evidence>
<accession>A0ABV9Y556</accession>
<feature type="region of interest" description="Disordered" evidence="2">
    <location>
        <begin position="167"/>
        <end position="267"/>
    </location>
</feature>
<evidence type="ECO:0000256" key="1">
    <source>
        <dbReference type="SAM" id="Coils"/>
    </source>
</evidence>
<comment type="caution">
    <text evidence="3">The sequence shown here is derived from an EMBL/GenBank/DDBJ whole genome shotgun (WGS) entry which is preliminary data.</text>
</comment>
<feature type="compositionally biased region" description="Basic and acidic residues" evidence="2">
    <location>
        <begin position="167"/>
        <end position="180"/>
    </location>
</feature>
<feature type="region of interest" description="Disordered" evidence="2">
    <location>
        <begin position="282"/>
        <end position="301"/>
    </location>
</feature>
<keyword evidence="1" id="KW-0175">Coiled coil</keyword>
<feature type="coiled-coil region" evidence="1">
    <location>
        <begin position="312"/>
        <end position="346"/>
    </location>
</feature>
<reference evidence="4" key="1">
    <citation type="journal article" date="2019" name="Int. J. Syst. Evol. Microbiol.">
        <title>The Global Catalogue of Microorganisms (GCM) 10K type strain sequencing project: providing services to taxonomists for standard genome sequencing and annotation.</title>
        <authorList>
            <consortium name="The Broad Institute Genomics Platform"/>
            <consortium name="The Broad Institute Genome Sequencing Center for Infectious Disease"/>
            <person name="Wu L."/>
            <person name="Ma J."/>
        </authorList>
    </citation>
    <scope>NUCLEOTIDE SEQUENCE [LARGE SCALE GENOMIC DNA]</scope>
    <source>
        <strain evidence="4">KCTC 12848</strain>
    </source>
</reference>